<dbReference type="PROSITE" id="PS00105">
    <property type="entry name" value="AA_TRANSFER_CLASS_1"/>
    <property type="match status" value="1"/>
</dbReference>
<dbReference type="InterPro" id="IPR015421">
    <property type="entry name" value="PyrdxlP-dep_Trfase_major"/>
</dbReference>
<dbReference type="Proteomes" id="UP000031737">
    <property type="component" value="Unassembled WGS sequence"/>
</dbReference>
<evidence type="ECO:0000256" key="4">
    <source>
        <dbReference type="ARBA" id="ARBA00022576"/>
    </source>
</evidence>
<dbReference type="Gene3D" id="3.40.640.10">
    <property type="entry name" value="Type I PLP-dependent aspartate aminotransferase-like (Major domain)"/>
    <property type="match status" value="1"/>
</dbReference>
<protein>
    <recommendedName>
        <fullName evidence="7">Aspartate aminotransferase</fullName>
        <ecNumber evidence="7">2.6.1.1</ecNumber>
    </recommendedName>
</protein>
<evidence type="ECO:0000256" key="1">
    <source>
        <dbReference type="ARBA" id="ARBA00001933"/>
    </source>
</evidence>
<comment type="cofactor">
    <cofactor evidence="1">
        <name>pyridoxal 5'-phosphate</name>
        <dbReference type="ChEBI" id="CHEBI:597326"/>
    </cofactor>
</comment>
<evidence type="ECO:0000313" key="10">
    <source>
        <dbReference type="Proteomes" id="UP000031737"/>
    </source>
</evidence>
<keyword evidence="4 7" id="KW-0032">Aminotransferase</keyword>
<dbReference type="FunFam" id="3.40.640.10:FF:000066">
    <property type="entry name" value="Aspartate aminotransferase"/>
    <property type="match status" value="1"/>
</dbReference>
<comment type="subunit">
    <text evidence="3 7">Homodimer.</text>
</comment>
<name>A0A061IZK6_TRYRA</name>
<proteinExistence type="inferred from homology"/>
<evidence type="ECO:0000256" key="2">
    <source>
        <dbReference type="ARBA" id="ARBA00007441"/>
    </source>
</evidence>
<dbReference type="PRINTS" id="PR00799">
    <property type="entry name" value="TRANSAMINASE"/>
</dbReference>
<dbReference type="OrthoDB" id="6752799at2759"/>
<sequence>MSAKSLWDGINSLPPDAIFAIAAEAKKAPQPKADLIIGAYRDADGRPYPLKVVRKAERRLLEMNLDKEYLPMAGYGPLIEESMKLIYGNSVPRENLVGAQGLSGTGSLCLGAFFISRVLSPKTPVYISNPTWPNHYAVMSAAGMTDLRQYRYYDETRRRLNFEGLMEDLRAAPAGSVVILHACAHNPTGMDPSHAQWGEMAELFRTHRLIPFFDSAYQGYATGSLENDAYAVRLFAQQGMEMLVAQSYSKNMGLYAERVGVCSIVTANPAKAPMIKVQLEHVARSLYSSPPAHGARVAHLVLSDPELRSEWEAELCGMAQRVQEMRQDVYNGLKQRGTPGNWEHVVRQVGMFSYLGLNKAQCARLAEKRVFVLASSRANMASLTKHTTGLLVDAIDDVVRDVTLASQGESTGAAAKM</sequence>
<dbReference type="GO" id="GO:0006520">
    <property type="term" value="P:amino acid metabolic process"/>
    <property type="evidence" value="ECO:0007669"/>
    <property type="project" value="InterPro"/>
</dbReference>
<evidence type="ECO:0000259" key="8">
    <source>
        <dbReference type="Pfam" id="PF00155"/>
    </source>
</evidence>
<comment type="caution">
    <text evidence="9">The sequence shown here is derived from an EMBL/GenBank/DDBJ whole genome shotgun (WGS) entry which is preliminary data.</text>
</comment>
<dbReference type="InterPro" id="IPR000796">
    <property type="entry name" value="Asp_trans"/>
</dbReference>
<dbReference type="InterPro" id="IPR015422">
    <property type="entry name" value="PyrdxlP-dep_Trfase_small"/>
</dbReference>
<dbReference type="CDD" id="cd00609">
    <property type="entry name" value="AAT_like"/>
    <property type="match status" value="1"/>
</dbReference>
<dbReference type="InterPro" id="IPR004838">
    <property type="entry name" value="NHTrfase_class1_PyrdxlP-BS"/>
</dbReference>
<dbReference type="Pfam" id="PF00155">
    <property type="entry name" value="Aminotran_1_2"/>
    <property type="match status" value="1"/>
</dbReference>
<organism evidence="9 10">
    <name type="scientific">Trypanosoma rangeli SC58</name>
    <dbReference type="NCBI Taxonomy" id="429131"/>
    <lineage>
        <taxon>Eukaryota</taxon>
        <taxon>Discoba</taxon>
        <taxon>Euglenozoa</taxon>
        <taxon>Kinetoplastea</taxon>
        <taxon>Metakinetoplastina</taxon>
        <taxon>Trypanosomatida</taxon>
        <taxon>Trypanosomatidae</taxon>
        <taxon>Trypanosoma</taxon>
        <taxon>Herpetosoma</taxon>
    </lineage>
</organism>
<dbReference type="InterPro" id="IPR004839">
    <property type="entry name" value="Aminotransferase_I/II_large"/>
</dbReference>
<dbReference type="SUPFAM" id="SSF53383">
    <property type="entry name" value="PLP-dependent transferases"/>
    <property type="match status" value="1"/>
</dbReference>
<comment type="miscellaneous">
    <text evidence="7">In eukaryotes there are cytoplasmic, mitochondrial and chloroplastic isozymes.</text>
</comment>
<dbReference type="InterPro" id="IPR015424">
    <property type="entry name" value="PyrdxlP-dep_Trfase"/>
</dbReference>
<dbReference type="EMBL" id="AUPL01005843">
    <property type="protein sequence ID" value="ESL06482.1"/>
    <property type="molecule type" value="Genomic_DNA"/>
</dbReference>
<dbReference type="PANTHER" id="PTHR11879:SF55">
    <property type="entry name" value="GLUTAMATE OXALOACETATE TRANSAMINASE 1, ISOFORM B"/>
    <property type="match status" value="1"/>
</dbReference>
<feature type="domain" description="Aminotransferase class I/classII large" evidence="8">
    <location>
        <begin position="32"/>
        <end position="395"/>
    </location>
</feature>
<evidence type="ECO:0000256" key="6">
    <source>
        <dbReference type="ARBA" id="ARBA00022898"/>
    </source>
</evidence>
<accession>A0A061IZK6</accession>
<dbReference type="GO" id="GO:0004069">
    <property type="term" value="F:L-aspartate:2-oxoglutarate aminotransferase activity"/>
    <property type="evidence" value="ECO:0007669"/>
    <property type="project" value="UniProtKB-EC"/>
</dbReference>
<dbReference type="EC" id="2.6.1.1" evidence="7"/>
<dbReference type="Gene3D" id="3.90.1150.10">
    <property type="entry name" value="Aspartate Aminotransferase, domain 1"/>
    <property type="match status" value="1"/>
</dbReference>
<evidence type="ECO:0000313" key="9">
    <source>
        <dbReference type="EMBL" id="ESL06482.1"/>
    </source>
</evidence>
<keyword evidence="10" id="KW-1185">Reference proteome</keyword>
<reference evidence="9 10" key="1">
    <citation type="submission" date="2013-07" db="EMBL/GenBank/DDBJ databases">
        <authorList>
            <person name="Stoco P.H."/>
            <person name="Wagner G."/>
            <person name="Gerber A."/>
            <person name="Zaha A."/>
            <person name="Thompson C."/>
            <person name="Bartholomeu D.C."/>
            <person name="Luckemeyer D.D."/>
            <person name="Bahia D."/>
            <person name="Loreto E."/>
            <person name="Prestes E.B."/>
            <person name="Lima F.M."/>
            <person name="Rodrigues-Luiz G."/>
            <person name="Vallejo G.A."/>
            <person name="Filho J.F."/>
            <person name="Monteiro K.M."/>
            <person name="Tyler K.M."/>
            <person name="de Almeida L.G."/>
            <person name="Ortiz M.F."/>
            <person name="Siervo M.A."/>
            <person name="de Moraes M.H."/>
            <person name="Cunha O.L."/>
            <person name="Mendonca-Neto R."/>
            <person name="Silva R."/>
            <person name="Teixeira S.M."/>
            <person name="Murta S.M."/>
            <person name="Sincero T.C."/>
            <person name="Mendes T.A."/>
            <person name="Urmenyi T.P."/>
            <person name="Silva V.G."/>
            <person name="da Rocha W.D."/>
            <person name="Andersson B."/>
            <person name="Romanha A.J."/>
            <person name="Steindel M."/>
            <person name="de Vasconcelos A.T."/>
            <person name="Grisard E.C."/>
        </authorList>
    </citation>
    <scope>NUCLEOTIDE SEQUENCE [LARGE SCALE GENOMIC DNA]</scope>
    <source>
        <strain evidence="9 10">SC58</strain>
    </source>
</reference>
<evidence type="ECO:0000256" key="7">
    <source>
        <dbReference type="RuleBase" id="RU000480"/>
    </source>
</evidence>
<dbReference type="PANTHER" id="PTHR11879">
    <property type="entry name" value="ASPARTATE AMINOTRANSFERASE"/>
    <property type="match status" value="1"/>
</dbReference>
<keyword evidence="5 7" id="KW-0808">Transferase</keyword>
<dbReference type="GO" id="GO:0030170">
    <property type="term" value="F:pyridoxal phosphate binding"/>
    <property type="evidence" value="ECO:0007669"/>
    <property type="project" value="InterPro"/>
</dbReference>
<keyword evidence="6" id="KW-0663">Pyridoxal phosphate</keyword>
<dbReference type="NCBIfam" id="NF006719">
    <property type="entry name" value="PRK09257.1"/>
    <property type="match status" value="1"/>
</dbReference>
<gene>
    <name evidence="9" type="ORF">TRSC58_05843</name>
</gene>
<evidence type="ECO:0000256" key="3">
    <source>
        <dbReference type="ARBA" id="ARBA00011738"/>
    </source>
</evidence>
<evidence type="ECO:0000256" key="5">
    <source>
        <dbReference type="ARBA" id="ARBA00022679"/>
    </source>
</evidence>
<comment type="similarity">
    <text evidence="2">Belongs to the class-I pyridoxal-phosphate-dependent aminotransferase family.</text>
</comment>
<dbReference type="AlphaFoldDB" id="A0A061IZK6"/>
<dbReference type="VEuPathDB" id="TriTrypDB:TRSC58_05843"/>
<comment type="catalytic activity">
    <reaction evidence="7">
        <text>L-aspartate + 2-oxoglutarate = oxaloacetate + L-glutamate</text>
        <dbReference type="Rhea" id="RHEA:21824"/>
        <dbReference type="ChEBI" id="CHEBI:16452"/>
        <dbReference type="ChEBI" id="CHEBI:16810"/>
        <dbReference type="ChEBI" id="CHEBI:29985"/>
        <dbReference type="ChEBI" id="CHEBI:29991"/>
        <dbReference type="EC" id="2.6.1.1"/>
    </reaction>
</comment>